<name>A0A565BJM0_9BRAS</name>
<gene>
    <name evidence="2" type="ORF">ANE_LOCUS12239</name>
</gene>
<dbReference type="Proteomes" id="UP000489600">
    <property type="component" value="Unassembled WGS sequence"/>
</dbReference>
<proteinExistence type="predicted"/>
<keyword evidence="3" id="KW-1185">Reference proteome</keyword>
<dbReference type="EMBL" id="CABITT030000004">
    <property type="protein sequence ID" value="VVB01795.1"/>
    <property type="molecule type" value="Genomic_DNA"/>
</dbReference>
<sequence>MPRWMGDAESESGVTNQSSDGSSVNIFDGYSSDSSGSEVVMNYPSESEEMDFVGIPVHRQYAVGHQHYGLGPEPCCQQEEVELEEDSERDSEEV</sequence>
<protein>
    <submittedName>
        <fullName evidence="2">Uncharacterized protein</fullName>
    </submittedName>
</protein>
<dbReference type="AlphaFoldDB" id="A0A565BJM0"/>
<accession>A0A565BJM0</accession>
<comment type="caution">
    <text evidence="2">The sequence shown here is derived from an EMBL/GenBank/DDBJ whole genome shotgun (WGS) entry which is preliminary data.</text>
</comment>
<evidence type="ECO:0000313" key="2">
    <source>
        <dbReference type="EMBL" id="VVB01795.1"/>
    </source>
</evidence>
<feature type="compositionally biased region" description="Polar residues" evidence="1">
    <location>
        <begin position="12"/>
        <end position="37"/>
    </location>
</feature>
<reference evidence="2" key="1">
    <citation type="submission" date="2019-07" db="EMBL/GenBank/DDBJ databases">
        <authorList>
            <person name="Dittberner H."/>
        </authorList>
    </citation>
    <scope>NUCLEOTIDE SEQUENCE [LARGE SCALE GENOMIC DNA]</scope>
</reference>
<organism evidence="2 3">
    <name type="scientific">Arabis nemorensis</name>
    <dbReference type="NCBI Taxonomy" id="586526"/>
    <lineage>
        <taxon>Eukaryota</taxon>
        <taxon>Viridiplantae</taxon>
        <taxon>Streptophyta</taxon>
        <taxon>Embryophyta</taxon>
        <taxon>Tracheophyta</taxon>
        <taxon>Spermatophyta</taxon>
        <taxon>Magnoliopsida</taxon>
        <taxon>eudicotyledons</taxon>
        <taxon>Gunneridae</taxon>
        <taxon>Pentapetalae</taxon>
        <taxon>rosids</taxon>
        <taxon>malvids</taxon>
        <taxon>Brassicales</taxon>
        <taxon>Brassicaceae</taxon>
        <taxon>Arabideae</taxon>
        <taxon>Arabis</taxon>
    </lineage>
</organism>
<evidence type="ECO:0000313" key="3">
    <source>
        <dbReference type="Proteomes" id="UP000489600"/>
    </source>
</evidence>
<feature type="region of interest" description="Disordered" evidence="1">
    <location>
        <begin position="1"/>
        <end position="40"/>
    </location>
</feature>
<evidence type="ECO:0000256" key="1">
    <source>
        <dbReference type="SAM" id="MobiDB-lite"/>
    </source>
</evidence>